<evidence type="ECO:0008006" key="3">
    <source>
        <dbReference type="Google" id="ProtNLM"/>
    </source>
</evidence>
<protein>
    <recommendedName>
        <fullName evidence="3">Phosphohydrolase</fullName>
    </recommendedName>
</protein>
<dbReference type="Pfam" id="PF13487">
    <property type="entry name" value="HD_5"/>
    <property type="match status" value="1"/>
</dbReference>
<keyword evidence="2" id="KW-1185">Reference proteome</keyword>
<organism evidence="1 2">
    <name type="scientific">Rhodoferax saidenbachensis</name>
    <dbReference type="NCBI Taxonomy" id="1484693"/>
    <lineage>
        <taxon>Bacteria</taxon>
        <taxon>Pseudomonadati</taxon>
        <taxon>Pseudomonadota</taxon>
        <taxon>Betaproteobacteria</taxon>
        <taxon>Burkholderiales</taxon>
        <taxon>Comamonadaceae</taxon>
        <taxon>Rhodoferax</taxon>
    </lineage>
</organism>
<dbReference type="SUPFAM" id="SSF109604">
    <property type="entry name" value="HD-domain/PDEase-like"/>
    <property type="match status" value="1"/>
</dbReference>
<dbReference type="KEGG" id="rsb:RS694_01225"/>
<dbReference type="Proteomes" id="UP000186110">
    <property type="component" value="Chromosome"/>
</dbReference>
<dbReference type="AlphaFoldDB" id="A0A1P8K5M9"/>
<dbReference type="eggNOG" id="COG2206">
    <property type="taxonomic scope" value="Bacteria"/>
</dbReference>
<name>A0A1P8K5M9_9BURK</name>
<dbReference type="Gene3D" id="1.10.3210.10">
    <property type="entry name" value="Hypothetical protein af1432"/>
    <property type="match status" value="1"/>
</dbReference>
<gene>
    <name evidence="1" type="ORF">RS694_01225</name>
</gene>
<evidence type="ECO:0000313" key="1">
    <source>
        <dbReference type="EMBL" id="APW41299.1"/>
    </source>
</evidence>
<dbReference type="STRING" id="1484693.RS694_01225"/>
<accession>A0A1P8K5M9</accession>
<reference evidence="1 2" key="1">
    <citation type="submission" date="2017-01" db="EMBL/GenBank/DDBJ databases">
        <authorList>
            <person name="Mah S.A."/>
            <person name="Swanson W.J."/>
            <person name="Moy G.W."/>
            <person name="Vacquier V.D."/>
        </authorList>
    </citation>
    <scope>NUCLEOTIDE SEQUENCE [LARGE SCALE GENOMIC DNA]</scope>
    <source>
        <strain evidence="1 2">DSM 22694</strain>
    </source>
</reference>
<sequence length="404" mass="44266">MNYIPIPISMLEVGKPLPVDVWSGNGQQLLLRKGQPIVSEQHRDKLHAHQACSTATEGLAWQQAYERMVHQMLRDGVDVLTIATAPMPSVILERDYVVGQQFSGGWLDIQEVLRGVLYQGGLAINPLPRLAGLERKCAALLKSDTDDSLFCLFQALADGTLGYCATNALLCAVVCDLAGQKLGLDPMQRQTLRRAALTMNIGMAREQDSLARQSEPLTPEQRTLIADHPWRSVDILVTLGIDDEDVLDIVRWHHAPQSPKAMSRNLASRRLLHLADGFVARMAGRKTRMSFAPVKAVKSMVMGAEGEVVGVGSAMAQAVGFYPPGSYVQLTNGETAVSVQRGERANTPWVVPIVDKDGMPISKYVGRNTATETAYAIAGAVNFEKVRVTINPEKVRQARERIPR</sequence>
<dbReference type="RefSeq" id="WP_029707878.1">
    <property type="nucleotide sequence ID" value="NZ_CP019239.1"/>
</dbReference>
<evidence type="ECO:0000313" key="2">
    <source>
        <dbReference type="Proteomes" id="UP000186110"/>
    </source>
</evidence>
<proteinExistence type="predicted"/>
<dbReference type="EMBL" id="CP019239">
    <property type="protein sequence ID" value="APW41299.1"/>
    <property type="molecule type" value="Genomic_DNA"/>
</dbReference>